<dbReference type="Pfam" id="PF00392">
    <property type="entry name" value="GntR"/>
    <property type="match status" value="1"/>
</dbReference>
<proteinExistence type="predicted"/>
<dbReference type="InterPro" id="IPR000524">
    <property type="entry name" value="Tscrpt_reg_HTH_GntR"/>
</dbReference>
<keyword evidence="2" id="KW-0238">DNA-binding</keyword>
<protein>
    <submittedName>
        <fullName evidence="5">GntR family transcriptional regulator</fullName>
    </submittedName>
</protein>
<dbReference type="PROSITE" id="PS50949">
    <property type="entry name" value="HTH_GNTR"/>
    <property type="match status" value="1"/>
</dbReference>
<dbReference type="EMBL" id="BAAABW010000039">
    <property type="protein sequence ID" value="GAA0379137.1"/>
    <property type="molecule type" value="Genomic_DNA"/>
</dbReference>
<dbReference type="InterPro" id="IPR036388">
    <property type="entry name" value="WH-like_DNA-bd_sf"/>
</dbReference>
<dbReference type="InterPro" id="IPR036390">
    <property type="entry name" value="WH_DNA-bd_sf"/>
</dbReference>
<evidence type="ECO:0000313" key="5">
    <source>
        <dbReference type="EMBL" id="GAA0379137.1"/>
    </source>
</evidence>
<dbReference type="PANTHER" id="PTHR38445">
    <property type="entry name" value="HTH-TYPE TRANSCRIPTIONAL REPRESSOR YTRA"/>
    <property type="match status" value="1"/>
</dbReference>
<dbReference type="Proteomes" id="UP001500063">
    <property type="component" value="Unassembled WGS sequence"/>
</dbReference>
<evidence type="ECO:0000313" key="6">
    <source>
        <dbReference type="Proteomes" id="UP001500063"/>
    </source>
</evidence>
<evidence type="ECO:0000256" key="1">
    <source>
        <dbReference type="ARBA" id="ARBA00023015"/>
    </source>
</evidence>
<accession>A0ABN0Y229</accession>
<keyword evidence="3" id="KW-0804">Transcription</keyword>
<gene>
    <name evidence="5" type="ORF">GCM10010319_67120</name>
</gene>
<organism evidence="5 6">
    <name type="scientific">Streptomyces blastmyceticus</name>
    <dbReference type="NCBI Taxonomy" id="68180"/>
    <lineage>
        <taxon>Bacteria</taxon>
        <taxon>Bacillati</taxon>
        <taxon>Actinomycetota</taxon>
        <taxon>Actinomycetes</taxon>
        <taxon>Kitasatosporales</taxon>
        <taxon>Streptomycetaceae</taxon>
        <taxon>Streptomyces</taxon>
    </lineage>
</organism>
<comment type="caution">
    <text evidence="5">The sequence shown here is derived from an EMBL/GenBank/DDBJ whole genome shotgun (WGS) entry which is preliminary data.</text>
</comment>
<dbReference type="Gene3D" id="1.10.10.10">
    <property type="entry name" value="Winged helix-like DNA-binding domain superfamily/Winged helix DNA-binding domain"/>
    <property type="match status" value="1"/>
</dbReference>
<evidence type="ECO:0000259" key="4">
    <source>
        <dbReference type="PROSITE" id="PS50949"/>
    </source>
</evidence>
<evidence type="ECO:0000256" key="3">
    <source>
        <dbReference type="ARBA" id="ARBA00023163"/>
    </source>
</evidence>
<keyword evidence="6" id="KW-1185">Reference proteome</keyword>
<reference evidence="5 6" key="1">
    <citation type="journal article" date="2019" name="Int. J. Syst. Evol. Microbiol.">
        <title>The Global Catalogue of Microorganisms (GCM) 10K type strain sequencing project: providing services to taxonomists for standard genome sequencing and annotation.</title>
        <authorList>
            <consortium name="The Broad Institute Genomics Platform"/>
            <consortium name="The Broad Institute Genome Sequencing Center for Infectious Disease"/>
            <person name="Wu L."/>
            <person name="Ma J."/>
        </authorList>
    </citation>
    <scope>NUCLEOTIDE SEQUENCE [LARGE SCALE GENOMIC DNA]</scope>
    <source>
        <strain evidence="5 6">JCM 4565</strain>
    </source>
</reference>
<dbReference type="SUPFAM" id="SSF46785">
    <property type="entry name" value="Winged helix' DNA-binding domain"/>
    <property type="match status" value="1"/>
</dbReference>
<sequence length="120" mass="13154">MLVTIDHSSRTPLAEQIAACVRKGLADGTLRRGERLPPARALARTLEVNMHTVLRAYQLLKEEHLIELRPSRGAVVSAEAPASQALLVEACRHLVTLARTQGLGEEETIDLIRGHFRSSA</sequence>
<dbReference type="SMART" id="SM00345">
    <property type="entry name" value="HTH_GNTR"/>
    <property type="match status" value="1"/>
</dbReference>
<name>A0ABN0Y229_9ACTN</name>
<feature type="domain" description="HTH gntR-type" evidence="4">
    <location>
        <begin position="11"/>
        <end position="79"/>
    </location>
</feature>
<evidence type="ECO:0000256" key="2">
    <source>
        <dbReference type="ARBA" id="ARBA00023125"/>
    </source>
</evidence>
<keyword evidence="1" id="KW-0805">Transcription regulation</keyword>
<dbReference type="RefSeq" id="WP_301888529.1">
    <property type="nucleotide sequence ID" value="NZ_BAAABW010000039.1"/>
</dbReference>
<dbReference type="PANTHER" id="PTHR38445:SF7">
    <property type="entry name" value="GNTR-FAMILY TRANSCRIPTIONAL REGULATOR"/>
    <property type="match status" value="1"/>
</dbReference>
<dbReference type="CDD" id="cd07377">
    <property type="entry name" value="WHTH_GntR"/>
    <property type="match status" value="1"/>
</dbReference>